<protein>
    <recommendedName>
        <fullName evidence="9">Tyrosine recombinase XerC</fullName>
    </recommendedName>
</protein>
<evidence type="ECO:0000259" key="11">
    <source>
        <dbReference type="PROSITE" id="PS51898"/>
    </source>
</evidence>
<sequence>MVDSLPEAIDDFAEYLELNLSRSPATIRAYRTDLNSLACLVPDFSEFTLPNLRAWLAAGAREGLARATLARRTASVRAFSTWALRRGLITSDVAARLVSPHVQRHLPHVLSTEQAEATLDQVDQSTQPSGARRTRGGNGVPDAQQLRDRAVLELLYATGIRVSELVGLDLPDVDLEANTVKVTGKGNKQRVVPFGRPAAAALSAWLDHGRGHLADQQGHPEAAAAVFLGARGGRLGTRQVRRVVDAATTASGAGHTSPHDLRHSAATHLLEGGADLREVQELLGHSSLATTQIYTHVSTERLKKVFEQAHPRA</sequence>
<gene>
    <name evidence="9" type="primary">xerC</name>
    <name evidence="13" type="ORF">CATYP_04055</name>
</gene>
<feature type="region of interest" description="Disordered" evidence="10">
    <location>
        <begin position="119"/>
        <end position="143"/>
    </location>
</feature>
<keyword evidence="5 9" id="KW-0229">DNA integration</keyword>
<evidence type="ECO:0000256" key="4">
    <source>
        <dbReference type="ARBA" id="ARBA00022829"/>
    </source>
</evidence>
<comment type="subcellular location">
    <subcellularLocation>
        <location evidence="1 9">Cytoplasm</location>
    </subcellularLocation>
</comment>
<feature type="domain" description="Tyr recombinase" evidence="11">
    <location>
        <begin position="105"/>
        <end position="307"/>
    </location>
</feature>
<name>A0ABN4DC33_9CORY</name>
<evidence type="ECO:0000259" key="12">
    <source>
        <dbReference type="PROSITE" id="PS51900"/>
    </source>
</evidence>
<dbReference type="InterPro" id="IPR002104">
    <property type="entry name" value="Integrase_catalytic"/>
</dbReference>
<dbReference type="InterPro" id="IPR023009">
    <property type="entry name" value="Tyrosine_recombinase_XerC/XerD"/>
</dbReference>
<dbReference type="SUPFAM" id="SSF56349">
    <property type="entry name" value="DNA breaking-rejoining enzymes"/>
    <property type="match status" value="1"/>
</dbReference>
<dbReference type="CDD" id="cd00798">
    <property type="entry name" value="INT_XerDC_C"/>
    <property type="match status" value="1"/>
</dbReference>
<evidence type="ECO:0000313" key="14">
    <source>
        <dbReference type="Proteomes" id="UP000028504"/>
    </source>
</evidence>
<evidence type="ECO:0000256" key="8">
    <source>
        <dbReference type="ARBA" id="ARBA00023306"/>
    </source>
</evidence>
<feature type="active site" evidence="9">
    <location>
        <position position="259"/>
    </location>
</feature>
<dbReference type="Gene3D" id="1.10.150.130">
    <property type="match status" value="1"/>
</dbReference>
<dbReference type="Proteomes" id="UP000028504">
    <property type="component" value="Chromosome"/>
</dbReference>
<evidence type="ECO:0000256" key="7">
    <source>
        <dbReference type="ARBA" id="ARBA00023172"/>
    </source>
</evidence>
<dbReference type="HAMAP" id="MF_01808">
    <property type="entry name" value="Recomb_XerC_XerD"/>
    <property type="match status" value="1"/>
</dbReference>
<keyword evidence="14" id="KW-1185">Reference proteome</keyword>
<dbReference type="NCBIfam" id="NF001399">
    <property type="entry name" value="PRK00283.1"/>
    <property type="match status" value="1"/>
</dbReference>
<organism evidence="13 14">
    <name type="scientific">Corynebacterium atypicum</name>
    <dbReference type="NCBI Taxonomy" id="191610"/>
    <lineage>
        <taxon>Bacteria</taxon>
        <taxon>Bacillati</taxon>
        <taxon>Actinomycetota</taxon>
        <taxon>Actinomycetes</taxon>
        <taxon>Mycobacteriales</taxon>
        <taxon>Corynebacteriaceae</taxon>
        <taxon>Corynebacterium</taxon>
    </lineage>
</organism>
<keyword evidence="6 9" id="KW-0238">DNA-binding</keyword>
<feature type="active site" evidence="9">
    <location>
        <position position="185"/>
    </location>
</feature>
<dbReference type="InterPro" id="IPR010998">
    <property type="entry name" value="Integrase_recombinase_N"/>
</dbReference>
<comment type="similarity">
    <text evidence="9">Belongs to the 'phage' integrase family. XerC subfamily.</text>
</comment>
<dbReference type="InterPro" id="IPR004107">
    <property type="entry name" value="Integrase_SAM-like_N"/>
</dbReference>
<keyword evidence="2 9" id="KW-0963">Cytoplasm</keyword>
<dbReference type="PROSITE" id="PS51898">
    <property type="entry name" value="TYR_RECOMBINASE"/>
    <property type="match status" value="1"/>
</dbReference>
<dbReference type="PANTHER" id="PTHR30349:SF77">
    <property type="entry name" value="TYROSINE RECOMBINASE XERC"/>
    <property type="match status" value="1"/>
</dbReference>
<feature type="active site" evidence="9">
    <location>
        <position position="262"/>
    </location>
</feature>
<evidence type="ECO:0000256" key="1">
    <source>
        <dbReference type="ARBA" id="ARBA00004496"/>
    </source>
</evidence>
<proteinExistence type="inferred from homology"/>
<feature type="domain" description="Core-binding (CB)" evidence="12">
    <location>
        <begin position="3"/>
        <end position="84"/>
    </location>
</feature>
<dbReference type="EMBL" id="CP008944">
    <property type="protein sequence ID" value="AIG63960.1"/>
    <property type="molecule type" value="Genomic_DNA"/>
</dbReference>
<reference evidence="13 14" key="1">
    <citation type="submission" date="2014-07" db="EMBL/GenBank/DDBJ databases">
        <title>Complete genome sequence of Corynebacterium atypicum DSM 44849: identifiction of the mycolic acid biosynthesis genes.</title>
        <authorList>
            <person name="Tippelt A."/>
            <person name="Mollmann S."/>
            <person name="Albersmeier A."/>
            <person name="Jaenicke S."/>
            <person name="Ruckert C."/>
            <person name="Tauch A."/>
        </authorList>
    </citation>
    <scope>NUCLEOTIDE SEQUENCE [LARGE SCALE GENOMIC DNA]</scope>
    <source>
        <strain evidence="13 14">R2070</strain>
    </source>
</reference>
<feature type="active site" evidence="9">
    <location>
        <position position="161"/>
    </location>
</feature>
<comment type="function">
    <text evidence="9">Site-specific tyrosine recombinase, which acts by catalyzing the cutting and rejoining of the recombining DNA molecules. The XerC-XerD complex is essential to convert dimers of the bacterial chromosome into monomers to permit their segregation at cell division. It also contributes to the segregational stability of plasmids.</text>
</comment>
<feature type="active site" description="O-(3'-phospho-DNA)-tyrosine intermediate" evidence="9">
    <location>
        <position position="294"/>
    </location>
</feature>
<dbReference type="RefSeq" id="WP_038605054.1">
    <property type="nucleotide sequence ID" value="NZ_CP008944.1"/>
</dbReference>
<dbReference type="Pfam" id="PF00589">
    <property type="entry name" value="Phage_integrase"/>
    <property type="match status" value="1"/>
</dbReference>
<keyword evidence="8 9" id="KW-0131">Cell cycle</keyword>
<keyword evidence="4 9" id="KW-0159">Chromosome partition</keyword>
<dbReference type="InterPro" id="IPR050090">
    <property type="entry name" value="Tyrosine_recombinase_XerCD"/>
</dbReference>
<evidence type="ECO:0000256" key="6">
    <source>
        <dbReference type="ARBA" id="ARBA00023125"/>
    </source>
</evidence>
<comment type="subunit">
    <text evidence="9">Forms a cyclic heterotetrameric complex composed of two molecules of XerC and two molecules of XerD.</text>
</comment>
<dbReference type="Gene3D" id="1.10.443.10">
    <property type="entry name" value="Intergrase catalytic core"/>
    <property type="match status" value="1"/>
</dbReference>
<dbReference type="InterPro" id="IPR011010">
    <property type="entry name" value="DNA_brk_join_enz"/>
</dbReference>
<accession>A0ABN4DC33</accession>
<evidence type="ECO:0000256" key="9">
    <source>
        <dbReference type="HAMAP-Rule" id="MF_01808"/>
    </source>
</evidence>
<evidence type="ECO:0000313" key="13">
    <source>
        <dbReference type="EMBL" id="AIG63960.1"/>
    </source>
</evidence>
<feature type="active site" evidence="9">
    <location>
        <position position="285"/>
    </location>
</feature>
<dbReference type="PANTHER" id="PTHR30349">
    <property type="entry name" value="PHAGE INTEGRASE-RELATED"/>
    <property type="match status" value="1"/>
</dbReference>
<dbReference type="Pfam" id="PF02899">
    <property type="entry name" value="Phage_int_SAM_1"/>
    <property type="match status" value="1"/>
</dbReference>
<evidence type="ECO:0000256" key="2">
    <source>
        <dbReference type="ARBA" id="ARBA00022490"/>
    </source>
</evidence>
<evidence type="ECO:0000256" key="5">
    <source>
        <dbReference type="ARBA" id="ARBA00022908"/>
    </source>
</evidence>
<evidence type="ECO:0000256" key="10">
    <source>
        <dbReference type="SAM" id="MobiDB-lite"/>
    </source>
</evidence>
<dbReference type="InterPro" id="IPR013762">
    <property type="entry name" value="Integrase-like_cat_sf"/>
</dbReference>
<dbReference type="InterPro" id="IPR044068">
    <property type="entry name" value="CB"/>
</dbReference>
<dbReference type="SUPFAM" id="SSF47823">
    <property type="entry name" value="lambda integrase-like, N-terminal domain"/>
    <property type="match status" value="1"/>
</dbReference>
<evidence type="ECO:0000256" key="3">
    <source>
        <dbReference type="ARBA" id="ARBA00022618"/>
    </source>
</evidence>
<keyword evidence="3 9" id="KW-0132">Cell division</keyword>
<keyword evidence="7 9" id="KW-0233">DNA recombination</keyword>
<dbReference type="PROSITE" id="PS51900">
    <property type="entry name" value="CB"/>
    <property type="match status" value="1"/>
</dbReference>
<feature type="compositionally biased region" description="Polar residues" evidence="10">
    <location>
        <begin position="119"/>
        <end position="129"/>
    </location>
</feature>